<evidence type="ECO:0000256" key="3">
    <source>
        <dbReference type="ARBA" id="ARBA00022917"/>
    </source>
</evidence>
<accession>A0A8C0MGP1</accession>
<dbReference type="Pfam" id="PF00736">
    <property type="entry name" value="EF1_GNE"/>
    <property type="match status" value="1"/>
</dbReference>
<feature type="domain" description="Translation elongation factor EF1B beta/delta subunit guanine nucleotide exchange" evidence="4">
    <location>
        <begin position="10"/>
        <end position="41"/>
    </location>
</feature>
<comment type="similarity">
    <text evidence="1">Belongs to the EF-1-beta/EF-1-delta family.</text>
</comment>
<dbReference type="AlphaFoldDB" id="A0A8C0MGP1"/>
<evidence type="ECO:0000256" key="1">
    <source>
        <dbReference type="ARBA" id="ARBA00007411"/>
    </source>
</evidence>
<dbReference type="InterPro" id="IPR036219">
    <property type="entry name" value="eEF-1beta-like_sf"/>
</dbReference>
<dbReference type="OrthoDB" id="331763at2759"/>
<evidence type="ECO:0000259" key="4">
    <source>
        <dbReference type="Pfam" id="PF00736"/>
    </source>
</evidence>
<evidence type="ECO:0000313" key="7">
    <source>
        <dbReference type="Ensembl" id="ENSCAFP00040013209.1"/>
    </source>
</evidence>
<dbReference type="Proteomes" id="UP000694429">
    <property type="component" value="Chromosome 10"/>
</dbReference>
<dbReference type="GO" id="GO:0003746">
    <property type="term" value="F:translation elongation factor activity"/>
    <property type="evidence" value="ECO:0007669"/>
    <property type="project" value="UniProtKB-KW"/>
</dbReference>
<dbReference type="Ensembl" id="ENSCAFT00000078935.2">
    <property type="protein sequence ID" value="ENSCAFP00000064729.2"/>
    <property type="gene ID" value="ENSCAFG00000045430.2"/>
</dbReference>
<dbReference type="Proteomes" id="UP000694542">
    <property type="component" value="Chromosome 10"/>
</dbReference>
<evidence type="ECO:0000256" key="2">
    <source>
        <dbReference type="ARBA" id="ARBA00022768"/>
    </source>
</evidence>
<keyword evidence="3" id="KW-0648">Protein biosynthesis</keyword>
<dbReference type="PANTHER" id="PTHR11595">
    <property type="entry name" value="EF-HAND AND COILED-COIL DOMAIN-CONTAINING FAMILY MEMBER"/>
    <property type="match status" value="1"/>
</dbReference>
<reference evidence="6" key="3">
    <citation type="submission" date="2019-03" db="EMBL/GenBank/DDBJ databases">
        <authorList>
            <person name="Warren W.C."/>
            <person name="Johnson G.S."/>
        </authorList>
    </citation>
    <scope>NUCLEOTIDE SEQUENCE [LARGE SCALE GENOMIC DNA]</scope>
    <source>
        <strain evidence="6">Basenji</strain>
    </source>
</reference>
<dbReference type="InterPro" id="IPR049720">
    <property type="entry name" value="EF1B_bsu/dsu"/>
</dbReference>
<dbReference type="GO" id="GO:0005853">
    <property type="term" value="C:eukaryotic translation elongation factor 1 complex"/>
    <property type="evidence" value="ECO:0007669"/>
    <property type="project" value="InterPro"/>
</dbReference>
<dbReference type="InterPro" id="IPR014038">
    <property type="entry name" value="EF1B_bsu/dsu_GNE"/>
</dbReference>
<reference evidence="5 8" key="1">
    <citation type="journal article" date="2005" name="Nature">
        <title>Genome sequence, comparative analysis and haplotype structure of the domestic dog.</title>
        <authorList>
            <consortium name="Broad Sequencing Platform"/>
            <person name="Lindblad-Toh K."/>
            <person name="Wade C.M."/>
            <person name="Mikkelsen T.S."/>
            <person name="Karlsson E.K."/>
            <person name="Jaffe D.B."/>
            <person name="Kamal M."/>
            <person name="Clamp M."/>
            <person name="Chang J.L."/>
            <person name="Kulbokas E.J. III"/>
            <person name="Zody M.C."/>
            <person name="Mauceli E."/>
            <person name="Xie X."/>
            <person name="Breen M."/>
            <person name="Wayne R.K."/>
            <person name="Ostrander E.A."/>
            <person name="Ponting C.P."/>
            <person name="Galibert F."/>
            <person name="Smith D.R."/>
            <person name="DeJong P.J."/>
            <person name="Kirkness E."/>
            <person name="Alvarez P."/>
            <person name="Biagi T."/>
            <person name="Brockman W."/>
            <person name="Butler J."/>
            <person name="Chin C.W."/>
            <person name="Cook A."/>
            <person name="Cuff J."/>
            <person name="Daly M.J."/>
            <person name="DeCaprio D."/>
            <person name="Gnerre S."/>
            <person name="Grabherr M."/>
            <person name="Kellis M."/>
            <person name="Kleber M."/>
            <person name="Bardeleben C."/>
            <person name="Goodstadt L."/>
            <person name="Heger A."/>
            <person name="Hitte C."/>
            <person name="Kim L."/>
            <person name="Koepfli K.P."/>
            <person name="Parker H.G."/>
            <person name="Pollinger J.P."/>
            <person name="Searle S.M."/>
            <person name="Sutter N.B."/>
            <person name="Thomas R."/>
            <person name="Webber C."/>
            <person name="Baldwin J."/>
            <person name="Abebe A."/>
            <person name="Abouelleil A."/>
            <person name="Aftuck L."/>
            <person name="Ait-Zahra M."/>
            <person name="Aldredge T."/>
            <person name="Allen N."/>
            <person name="An P."/>
            <person name="Anderson S."/>
            <person name="Antoine C."/>
            <person name="Arachchi H."/>
            <person name="Aslam A."/>
            <person name="Ayotte L."/>
            <person name="Bachantsang P."/>
            <person name="Barry A."/>
            <person name="Bayul T."/>
            <person name="Benamara M."/>
            <person name="Berlin A."/>
            <person name="Bessette D."/>
            <person name="Blitshteyn B."/>
            <person name="Bloom T."/>
            <person name="Blye J."/>
            <person name="Boguslavskiy L."/>
            <person name="Bonnet C."/>
            <person name="Boukhgalter B."/>
            <person name="Brown A."/>
            <person name="Cahill P."/>
            <person name="Calixte N."/>
            <person name="Camarata J."/>
            <person name="Cheshatsang Y."/>
            <person name="Chu J."/>
            <person name="Citroen M."/>
            <person name="Collymore A."/>
            <person name="Cooke P."/>
            <person name="Dawoe T."/>
            <person name="Daza R."/>
            <person name="Decktor K."/>
            <person name="DeGray S."/>
            <person name="Dhargay N."/>
            <person name="Dooley K."/>
            <person name="Dooley K."/>
            <person name="Dorje P."/>
            <person name="Dorjee K."/>
            <person name="Dorris L."/>
            <person name="Duffey N."/>
            <person name="Dupes A."/>
            <person name="Egbiremolen O."/>
            <person name="Elong R."/>
            <person name="Falk J."/>
            <person name="Farina A."/>
            <person name="Faro S."/>
            <person name="Ferguson D."/>
            <person name="Ferreira P."/>
            <person name="Fisher S."/>
            <person name="FitzGerald M."/>
            <person name="Foley K."/>
            <person name="Foley C."/>
            <person name="Franke A."/>
            <person name="Friedrich D."/>
            <person name="Gage D."/>
            <person name="Garber M."/>
            <person name="Gearin G."/>
            <person name="Giannoukos G."/>
            <person name="Goode T."/>
            <person name="Goyette A."/>
            <person name="Graham J."/>
            <person name="Grandbois E."/>
            <person name="Gyaltsen K."/>
            <person name="Hafez N."/>
            <person name="Hagopian D."/>
            <person name="Hagos B."/>
            <person name="Hall J."/>
            <person name="Healy C."/>
            <person name="Hegarty R."/>
            <person name="Honan T."/>
            <person name="Horn A."/>
            <person name="Houde N."/>
            <person name="Hughes L."/>
            <person name="Hunnicutt L."/>
            <person name="Husby M."/>
            <person name="Jester B."/>
            <person name="Jones C."/>
            <person name="Kamat A."/>
            <person name="Kanga B."/>
            <person name="Kells C."/>
            <person name="Khazanovich D."/>
            <person name="Kieu A.C."/>
            <person name="Kisner P."/>
            <person name="Kumar M."/>
            <person name="Lance K."/>
            <person name="Landers T."/>
            <person name="Lara M."/>
            <person name="Lee W."/>
            <person name="Leger J.P."/>
            <person name="Lennon N."/>
            <person name="Leuper L."/>
            <person name="LeVine S."/>
            <person name="Liu J."/>
            <person name="Liu X."/>
            <person name="Lokyitsang Y."/>
            <person name="Lokyitsang T."/>
            <person name="Lui A."/>
            <person name="Macdonald J."/>
            <person name="Major J."/>
            <person name="Marabella R."/>
            <person name="Maru K."/>
            <person name="Matthews C."/>
            <person name="McDonough S."/>
            <person name="Mehta T."/>
            <person name="Meldrim J."/>
            <person name="Melnikov A."/>
            <person name="Meneus L."/>
            <person name="Mihalev A."/>
            <person name="Mihova T."/>
            <person name="Miller K."/>
            <person name="Mittelman R."/>
            <person name="Mlenga V."/>
            <person name="Mulrain L."/>
            <person name="Munson G."/>
            <person name="Navidi A."/>
            <person name="Naylor J."/>
            <person name="Nguyen T."/>
            <person name="Nguyen N."/>
            <person name="Nguyen C."/>
            <person name="Nguyen T."/>
            <person name="Nicol R."/>
            <person name="Norbu N."/>
            <person name="Norbu C."/>
            <person name="Novod N."/>
            <person name="Nyima T."/>
            <person name="Olandt P."/>
            <person name="O'Neill B."/>
            <person name="O'Neill K."/>
            <person name="Osman S."/>
            <person name="Oyono L."/>
            <person name="Patti C."/>
            <person name="Perrin D."/>
            <person name="Phunkhang P."/>
            <person name="Pierre F."/>
            <person name="Priest M."/>
            <person name="Rachupka A."/>
            <person name="Raghuraman S."/>
            <person name="Rameau R."/>
            <person name="Ray V."/>
            <person name="Raymond C."/>
            <person name="Rege F."/>
            <person name="Rise C."/>
            <person name="Rogers J."/>
            <person name="Rogov P."/>
            <person name="Sahalie J."/>
            <person name="Settipalli S."/>
            <person name="Sharpe T."/>
            <person name="Shea T."/>
            <person name="Sheehan M."/>
            <person name="Sherpa N."/>
            <person name="Shi J."/>
            <person name="Shih D."/>
            <person name="Sloan J."/>
            <person name="Smith C."/>
            <person name="Sparrow T."/>
            <person name="Stalker J."/>
            <person name="Stange-Thomann N."/>
            <person name="Stavropoulos S."/>
            <person name="Stone C."/>
            <person name="Stone S."/>
            <person name="Sykes S."/>
            <person name="Tchuinga P."/>
            <person name="Tenzing P."/>
            <person name="Tesfaye S."/>
            <person name="Thoulutsang D."/>
            <person name="Thoulutsang Y."/>
            <person name="Topham K."/>
            <person name="Topping I."/>
            <person name="Tsamla T."/>
            <person name="Vassiliev H."/>
            <person name="Venkataraman V."/>
            <person name="Vo A."/>
            <person name="Wangchuk T."/>
            <person name="Wangdi T."/>
            <person name="Weiand M."/>
            <person name="Wilkinson J."/>
            <person name="Wilson A."/>
            <person name="Yadav S."/>
            <person name="Yang S."/>
            <person name="Yang X."/>
            <person name="Young G."/>
            <person name="Yu Q."/>
            <person name="Zainoun J."/>
            <person name="Zembek L."/>
            <person name="Zimmer A."/>
            <person name="Lander E.S."/>
        </authorList>
    </citation>
    <scope>NUCLEOTIDE SEQUENCE [LARGE SCALE GENOMIC DNA]</scope>
    <source>
        <strain evidence="5">Boxer</strain>
    </source>
</reference>
<reference evidence="6" key="4">
    <citation type="submission" date="2025-05" db="UniProtKB">
        <authorList>
            <consortium name="Ensembl"/>
        </authorList>
    </citation>
    <scope>IDENTIFICATION</scope>
</reference>
<reference evidence="7" key="2">
    <citation type="submission" date="2018-10" db="EMBL/GenBank/DDBJ databases">
        <title>De novo assembly of a Great Dane genome.</title>
        <authorList>
            <person name="Kidd J.M."/>
            <person name="Pendleton A.L."/>
            <person name="Shen F."/>
            <person name="Emery S."/>
        </authorList>
    </citation>
    <scope>NUCLEOTIDE SEQUENCE [LARGE SCALE GENOMIC DNA]</scope>
    <source>
        <strain evidence="7">Great Dane</strain>
    </source>
</reference>
<evidence type="ECO:0000313" key="6">
    <source>
        <dbReference type="Ensembl" id="ENSCAFP00030011471.1"/>
    </source>
</evidence>
<dbReference type="Ensembl" id="ENSCAFT00040015245.1">
    <property type="protein sequence ID" value="ENSCAFP00040013209.1"/>
    <property type="gene ID" value="ENSCAFG00040008157.1"/>
</dbReference>
<dbReference type="InterPro" id="IPR014717">
    <property type="entry name" value="Transl_elong_EF1B/ribsomal_bS6"/>
</dbReference>
<dbReference type="Gene3D" id="3.30.70.60">
    <property type="match status" value="1"/>
</dbReference>
<name>A0A8C0MGP1_CANLF</name>
<proteinExistence type="inferred from homology"/>
<sequence>PAVNKFAFSILLDVKPWDDETDMAQLEACVRSTQLDGLAWGAPRWCRWAMASASCGSSVWWTTTRWGQTCWRRRRSPGLRSMCRVWTWLLSRRSEPQPWPWVCEAP</sequence>
<dbReference type="PANTHER" id="PTHR11595:SF26">
    <property type="entry name" value="ELONGATION FACTOR 1-DELTA"/>
    <property type="match status" value="1"/>
</dbReference>
<dbReference type="Proteomes" id="UP000002254">
    <property type="component" value="Chromosome 10"/>
</dbReference>
<dbReference type="SUPFAM" id="SSF54984">
    <property type="entry name" value="eEF-1beta-like"/>
    <property type="match status" value="1"/>
</dbReference>
<evidence type="ECO:0000313" key="5">
    <source>
        <dbReference type="Ensembl" id="ENSCAFP00000064729.2"/>
    </source>
</evidence>
<dbReference type="Ensembl" id="ENSCAFT00030013121.1">
    <property type="protein sequence ID" value="ENSCAFP00030011471.1"/>
    <property type="gene ID" value="ENSCAFG00030007156.1"/>
</dbReference>
<evidence type="ECO:0000313" key="8">
    <source>
        <dbReference type="Proteomes" id="UP000002254"/>
    </source>
</evidence>
<organism evidence="6 9">
    <name type="scientific">Canis lupus familiaris</name>
    <name type="common">Dog</name>
    <name type="synonym">Canis familiaris</name>
    <dbReference type="NCBI Taxonomy" id="9615"/>
    <lineage>
        <taxon>Eukaryota</taxon>
        <taxon>Metazoa</taxon>
        <taxon>Chordata</taxon>
        <taxon>Craniata</taxon>
        <taxon>Vertebrata</taxon>
        <taxon>Euteleostomi</taxon>
        <taxon>Mammalia</taxon>
        <taxon>Eutheria</taxon>
        <taxon>Laurasiatheria</taxon>
        <taxon>Carnivora</taxon>
        <taxon>Caniformia</taxon>
        <taxon>Canidae</taxon>
        <taxon>Canis</taxon>
    </lineage>
</organism>
<keyword evidence="2" id="KW-0251">Elongation factor</keyword>
<protein>
    <recommendedName>
        <fullName evidence="4">Translation elongation factor EF1B beta/delta subunit guanine nucleotide exchange domain-containing protein</fullName>
    </recommendedName>
</protein>
<evidence type="ECO:0000313" key="9">
    <source>
        <dbReference type="Proteomes" id="UP000694429"/>
    </source>
</evidence>